<comment type="caution">
    <text evidence="1">The sequence shown here is derived from an EMBL/GenBank/DDBJ whole genome shotgun (WGS) entry which is preliminary data.</text>
</comment>
<gene>
    <name evidence="1" type="ORF">C5Y93_10840</name>
</gene>
<organism evidence="1 2">
    <name type="scientific">Blastopirellula marina</name>
    <dbReference type="NCBI Taxonomy" id="124"/>
    <lineage>
        <taxon>Bacteria</taxon>
        <taxon>Pseudomonadati</taxon>
        <taxon>Planctomycetota</taxon>
        <taxon>Planctomycetia</taxon>
        <taxon>Pirellulales</taxon>
        <taxon>Pirellulaceae</taxon>
        <taxon>Blastopirellula</taxon>
    </lineage>
</organism>
<dbReference type="InterPro" id="IPR021375">
    <property type="entry name" value="DUF2997"/>
</dbReference>
<sequence>MKVIEIIVSPTGQTKLETRGFKGAECRDASRFLETALGQTTSESLTAEYHSTSVFQQNHLEQKE</sequence>
<reference evidence="1 2" key="1">
    <citation type="submission" date="2018-02" db="EMBL/GenBank/DDBJ databases">
        <title>Comparative genomes isolates from brazilian mangrove.</title>
        <authorList>
            <person name="Araujo J.E."/>
            <person name="Taketani R.G."/>
            <person name="Silva M.C.P."/>
            <person name="Loureco M.V."/>
            <person name="Andreote F.D."/>
        </authorList>
    </citation>
    <scope>NUCLEOTIDE SEQUENCE [LARGE SCALE GENOMIC DNA]</scope>
    <source>
        <strain evidence="1 2">Nap-Phe MGV</strain>
    </source>
</reference>
<dbReference type="Proteomes" id="UP000237819">
    <property type="component" value="Unassembled WGS sequence"/>
</dbReference>
<protein>
    <recommendedName>
        <fullName evidence="3">DUF2997 domain-containing protein</fullName>
    </recommendedName>
</protein>
<proteinExistence type="predicted"/>
<dbReference type="AlphaFoldDB" id="A0A2S8GNR4"/>
<dbReference type="RefSeq" id="WP_105335443.1">
    <property type="nucleotide sequence ID" value="NZ_PUHZ01000011.1"/>
</dbReference>
<evidence type="ECO:0008006" key="3">
    <source>
        <dbReference type="Google" id="ProtNLM"/>
    </source>
</evidence>
<dbReference type="OrthoDB" id="288620at2"/>
<dbReference type="Pfam" id="PF11211">
    <property type="entry name" value="DUF2997"/>
    <property type="match status" value="1"/>
</dbReference>
<accession>A0A2S8GNR4</accession>
<evidence type="ECO:0000313" key="2">
    <source>
        <dbReference type="Proteomes" id="UP000237819"/>
    </source>
</evidence>
<name>A0A2S8GNR4_9BACT</name>
<dbReference type="EMBL" id="PUHZ01000011">
    <property type="protein sequence ID" value="PQO46065.1"/>
    <property type="molecule type" value="Genomic_DNA"/>
</dbReference>
<evidence type="ECO:0000313" key="1">
    <source>
        <dbReference type="EMBL" id="PQO46065.1"/>
    </source>
</evidence>